<evidence type="ECO:0000313" key="1">
    <source>
        <dbReference type="EMBL" id="ABG30070.1"/>
    </source>
</evidence>
<dbReference type="KEGG" id="rde:RD1_0348"/>
<dbReference type="Proteomes" id="UP000007029">
    <property type="component" value="Chromosome"/>
</dbReference>
<accession>Q16D73</accession>
<dbReference type="InterPro" id="IPR006522">
    <property type="entry name" value="Phage_virion_morphogenesis"/>
</dbReference>
<dbReference type="STRING" id="375451.RD1_0348"/>
<dbReference type="RefSeq" id="WP_011566692.1">
    <property type="nucleotide sequence ID" value="NC_008209.1"/>
</dbReference>
<dbReference type="HOGENOM" id="CLU_117141_1_0_5"/>
<proteinExistence type="predicted"/>
<dbReference type="NCBIfam" id="TIGR01635">
    <property type="entry name" value="tail_comp_S"/>
    <property type="match status" value="1"/>
</dbReference>
<name>Q16D73_ROSDO</name>
<reference evidence="1 2" key="1">
    <citation type="journal article" date="2007" name="J. Bacteriol.">
        <title>The complete genome sequence of Roseobacter denitrificans reveals a mixotrophic rather than photosynthetic metabolism.</title>
        <authorList>
            <person name="Swingley W.D."/>
            <person name="Sadekar S."/>
            <person name="Mastrian S.D."/>
            <person name="Matthies H.J."/>
            <person name="Hao J."/>
            <person name="Ramos H."/>
            <person name="Acharya C.R."/>
            <person name="Conrad A.L."/>
            <person name="Taylor H.L."/>
            <person name="Dejesa L.C."/>
            <person name="Shah M.K."/>
            <person name="O'huallachain M.E."/>
            <person name="Lince M.T."/>
            <person name="Blankenship R.E."/>
            <person name="Beatty J.T."/>
            <person name="Touchman J.W."/>
        </authorList>
    </citation>
    <scope>NUCLEOTIDE SEQUENCE [LARGE SCALE GENOMIC DNA]</scope>
    <source>
        <strain evidence="2">ATCC 33942 / OCh 114</strain>
    </source>
</reference>
<evidence type="ECO:0000313" key="2">
    <source>
        <dbReference type="Proteomes" id="UP000007029"/>
    </source>
</evidence>
<protein>
    <submittedName>
        <fullName evidence="1">Phage virion morphogenesis protein, putative</fullName>
    </submittedName>
</protein>
<dbReference type="OrthoDB" id="2081253at2"/>
<gene>
    <name evidence="1" type="ordered locus">RD1_0348</name>
</gene>
<dbReference type="Pfam" id="PF05069">
    <property type="entry name" value="Phage_tail_S"/>
    <property type="match status" value="1"/>
</dbReference>
<keyword evidence="2" id="KW-1185">Reference proteome</keyword>
<dbReference type="AlphaFoldDB" id="Q16D73"/>
<organism evidence="1 2">
    <name type="scientific">Roseobacter denitrificans (strain ATCC 33942 / OCh 114)</name>
    <name type="common">Erythrobacter sp. (strain OCh 114)</name>
    <name type="synonym">Roseobacter denitrificans</name>
    <dbReference type="NCBI Taxonomy" id="375451"/>
    <lineage>
        <taxon>Bacteria</taxon>
        <taxon>Pseudomonadati</taxon>
        <taxon>Pseudomonadota</taxon>
        <taxon>Alphaproteobacteria</taxon>
        <taxon>Rhodobacterales</taxon>
        <taxon>Roseobacteraceae</taxon>
        <taxon>Roseobacter</taxon>
    </lineage>
</organism>
<dbReference type="EMBL" id="CP000362">
    <property type="protein sequence ID" value="ABG30070.1"/>
    <property type="molecule type" value="Genomic_DNA"/>
</dbReference>
<sequence>MIEIQIDQDEIREALLDLGEKLNDMTPVFQNIGEALLASTEDRFREGVSPDGVPWAPKSQTTIDAYTAKGFAVDFRPLWGTNPKGTALRDSLFFQAGPDYAEIATGQAYSAAMQFGAQKGEFTKSGSASSVPWGDIPARPFLGVSDEDEHNILADLKEWLDVAT</sequence>
<dbReference type="eggNOG" id="COG5005">
    <property type="taxonomic scope" value="Bacteria"/>
</dbReference>